<reference evidence="2 3" key="1">
    <citation type="submission" date="2020-04" db="EMBL/GenBank/DDBJ databases">
        <authorList>
            <person name="Alioto T."/>
            <person name="Alioto T."/>
            <person name="Gomez Garrido J."/>
        </authorList>
    </citation>
    <scope>NUCLEOTIDE SEQUENCE [LARGE SCALE GENOMIC DNA]</scope>
</reference>
<dbReference type="EMBL" id="CADEPI010000056">
    <property type="protein sequence ID" value="CAB3370866.1"/>
    <property type="molecule type" value="Genomic_DNA"/>
</dbReference>
<dbReference type="OrthoDB" id="6340809at2759"/>
<dbReference type="AlphaFoldDB" id="A0A8S1CRP7"/>
<feature type="signal peptide" evidence="1">
    <location>
        <begin position="1"/>
        <end position="25"/>
    </location>
</feature>
<proteinExistence type="predicted"/>
<name>A0A8S1CRP7_9INSE</name>
<dbReference type="Proteomes" id="UP000494165">
    <property type="component" value="Unassembled WGS sequence"/>
</dbReference>
<accession>A0A8S1CRP7</accession>
<gene>
    <name evidence="2" type="ORF">CLODIP_2_CD08293</name>
</gene>
<evidence type="ECO:0000256" key="1">
    <source>
        <dbReference type="SAM" id="SignalP"/>
    </source>
</evidence>
<sequence length="115" mass="12838">MRGQSVIVAVCFCVAIATLLRSAQSATISKRSVDGGSGNHSVKETDQDKICHVSTPCGWAVYQPITRKISYFLRNTCRCAETKKCIKTSDDLSSKAYMYMCREPPVIQQDHSWSR</sequence>
<keyword evidence="1" id="KW-0732">Signal</keyword>
<protein>
    <recommendedName>
        <fullName evidence="4">Secreted protein</fullName>
    </recommendedName>
</protein>
<evidence type="ECO:0000313" key="3">
    <source>
        <dbReference type="Proteomes" id="UP000494165"/>
    </source>
</evidence>
<comment type="caution">
    <text evidence="2">The sequence shown here is derived from an EMBL/GenBank/DDBJ whole genome shotgun (WGS) entry which is preliminary data.</text>
</comment>
<evidence type="ECO:0008006" key="4">
    <source>
        <dbReference type="Google" id="ProtNLM"/>
    </source>
</evidence>
<organism evidence="2 3">
    <name type="scientific">Cloeon dipterum</name>
    <dbReference type="NCBI Taxonomy" id="197152"/>
    <lineage>
        <taxon>Eukaryota</taxon>
        <taxon>Metazoa</taxon>
        <taxon>Ecdysozoa</taxon>
        <taxon>Arthropoda</taxon>
        <taxon>Hexapoda</taxon>
        <taxon>Insecta</taxon>
        <taxon>Pterygota</taxon>
        <taxon>Palaeoptera</taxon>
        <taxon>Ephemeroptera</taxon>
        <taxon>Pisciforma</taxon>
        <taxon>Baetidae</taxon>
        <taxon>Cloeon</taxon>
    </lineage>
</organism>
<feature type="chain" id="PRO_5035880065" description="Secreted protein" evidence="1">
    <location>
        <begin position="26"/>
        <end position="115"/>
    </location>
</feature>
<keyword evidence="3" id="KW-1185">Reference proteome</keyword>
<evidence type="ECO:0000313" key="2">
    <source>
        <dbReference type="EMBL" id="CAB3370866.1"/>
    </source>
</evidence>